<organism evidence="1 2">
    <name type="scientific">Phialocephala subalpina</name>
    <dbReference type="NCBI Taxonomy" id="576137"/>
    <lineage>
        <taxon>Eukaryota</taxon>
        <taxon>Fungi</taxon>
        <taxon>Dikarya</taxon>
        <taxon>Ascomycota</taxon>
        <taxon>Pezizomycotina</taxon>
        <taxon>Leotiomycetes</taxon>
        <taxon>Helotiales</taxon>
        <taxon>Mollisiaceae</taxon>
        <taxon>Phialocephala</taxon>
        <taxon>Phialocephala fortinii species complex</taxon>
    </lineage>
</organism>
<sequence length="464" mass="53913">MYSLYLHRGDPGPGVIIDDGDYPISQGWFQKPAHWISSRYQYLRTVLCGEYNPFVNRQWHYDLCKHVPRKPRPTPNHRKLLSKWRMRRLQALMPKWFRAPYDQMPLTRSNIVLSVLDLLEELKRNALRDHNIRITSAIISRPTWVYSDMDFFFKDACFLAGIECLELSHDRAEIVTKTALPGSSVLVLDHGQYHLDFRHAVWDELNKKHVIQGSMGTVGFGSLTIMEQLIRYITGNYIANATQEEEEDHLTIVDIQYGVQQVATAIQDLRYAREWPIERDLENRSISITFRQYTSNWTTMINMTGQDVVGAENQYIKETSNSVRIFLARSSVNDYRQSQSYFDRDRTPQEDLADILNVVANVTPPAEIGSWFQHIDHLIILDTTMNTELLRTAVEKALGWDNTGVGEMCIPTATFAARGAALRARQWGNRYDNDHWPRRWDEDERDWVPVGRVGCSWGDPWGKF</sequence>
<keyword evidence="2" id="KW-1185">Reference proteome</keyword>
<gene>
    <name evidence="1" type="ORF">PAC_01311</name>
</gene>
<dbReference type="AlphaFoldDB" id="A0A1L7WF99"/>
<evidence type="ECO:0000313" key="2">
    <source>
        <dbReference type="Proteomes" id="UP000184330"/>
    </source>
</evidence>
<dbReference type="EMBL" id="FJOG01000002">
    <property type="protein sequence ID" value="CZR51435.1"/>
    <property type="molecule type" value="Genomic_DNA"/>
</dbReference>
<evidence type="ECO:0000313" key="1">
    <source>
        <dbReference type="EMBL" id="CZR51435.1"/>
    </source>
</evidence>
<accession>A0A1L7WF99</accession>
<protein>
    <submittedName>
        <fullName evidence="1">Uncharacterized protein</fullName>
    </submittedName>
</protein>
<dbReference type="Proteomes" id="UP000184330">
    <property type="component" value="Unassembled WGS sequence"/>
</dbReference>
<dbReference type="OrthoDB" id="3514016at2759"/>
<reference evidence="1 2" key="1">
    <citation type="submission" date="2016-03" db="EMBL/GenBank/DDBJ databases">
        <authorList>
            <person name="Ploux O."/>
        </authorList>
    </citation>
    <scope>NUCLEOTIDE SEQUENCE [LARGE SCALE GENOMIC DNA]</scope>
    <source>
        <strain evidence="1 2">UAMH 11012</strain>
    </source>
</reference>
<proteinExistence type="predicted"/>
<name>A0A1L7WF99_9HELO</name>